<comment type="caution">
    <text evidence="2">The sequence shown here is derived from an EMBL/GenBank/DDBJ whole genome shotgun (WGS) entry which is preliminary data.</text>
</comment>
<feature type="signal peptide" evidence="1">
    <location>
        <begin position="1"/>
        <end position="22"/>
    </location>
</feature>
<keyword evidence="3" id="KW-1185">Reference proteome</keyword>
<evidence type="ECO:0008006" key="4">
    <source>
        <dbReference type="Google" id="ProtNLM"/>
    </source>
</evidence>
<dbReference type="PROSITE" id="PS51257">
    <property type="entry name" value="PROKAR_LIPOPROTEIN"/>
    <property type="match status" value="1"/>
</dbReference>
<feature type="chain" id="PRO_5031472471" description="Lipoprotein" evidence="1">
    <location>
        <begin position="23"/>
        <end position="140"/>
    </location>
</feature>
<gene>
    <name evidence="2" type="ORF">H7993_18515</name>
</gene>
<protein>
    <recommendedName>
        <fullName evidence="4">Lipoprotein</fullName>
    </recommendedName>
</protein>
<dbReference type="EMBL" id="JACMYH010000007">
    <property type="protein sequence ID" value="MBC2680395.1"/>
    <property type="molecule type" value="Genomic_DNA"/>
</dbReference>
<dbReference type="Proteomes" id="UP000546173">
    <property type="component" value="Unassembled WGS sequence"/>
</dbReference>
<dbReference type="AlphaFoldDB" id="A0A7X1G8H0"/>
<reference evidence="2 3" key="1">
    <citation type="submission" date="2020-08" db="EMBL/GenBank/DDBJ databases">
        <title>Pseudomonas sp. nov.</title>
        <authorList>
            <person name="Gieschler S."/>
            <person name="Fiedler G."/>
            <person name="Brinks E."/>
            <person name="Boehnlein C."/>
            <person name="Franz C.M.A.P."/>
            <person name="Kabisch J."/>
        </authorList>
    </citation>
    <scope>NUCLEOTIDE SEQUENCE [LARGE SCALE GENOMIC DNA]</scope>
    <source>
        <strain evidence="2 3">MBT-2</strain>
    </source>
</reference>
<organism evidence="2 3">
    <name type="scientific">Pseudomonas baltica</name>
    <dbReference type="NCBI Taxonomy" id="2762576"/>
    <lineage>
        <taxon>Bacteria</taxon>
        <taxon>Pseudomonadati</taxon>
        <taxon>Pseudomonadota</taxon>
        <taxon>Gammaproteobacteria</taxon>
        <taxon>Pseudomonadales</taxon>
        <taxon>Pseudomonadaceae</taxon>
        <taxon>Pseudomonas</taxon>
    </lineage>
</organism>
<keyword evidence="1" id="KW-0732">Signal</keyword>
<evidence type="ECO:0000256" key="1">
    <source>
        <dbReference type="SAM" id="SignalP"/>
    </source>
</evidence>
<evidence type="ECO:0000313" key="3">
    <source>
        <dbReference type="Proteomes" id="UP000546173"/>
    </source>
</evidence>
<name>A0A7X1G8H0_9PSED</name>
<sequence>MPTLRSLFAATLIVLTTGCASGLNSTQQSELAMLRAKNLAVEVKQPVLGAGLGLLPGGGSFYGRAYGWGVVNLLLWPASILWDPVSGYDAAETLNYHASREHVASLRKRDMNELDSKLTTNEIDLKAYTLEKRKIEDKYQ</sequence>
<evidence type="ECO:0000313" key="2">
    <source>
        <dbReference type="EMBL" id="MBC2680395.1"/>
    </source>
</evidence>
<accession>A0A7X1G8H0</accession>
<proteinExistence type="predicted"/>
<dbReference type="RefSeq" id="WP_185795269.1">
    <property type="nucleotide sequence ID" value="NZ_JACMYH010000007.1"/>
</dbReference>